<evidence type="ECO:0000256" key="11">
    <source>
        <dbReference type="SAM" id="Coils"/>
    </source>
</evidence>
<evidence type="ECO:0000256" key="10">
    <source>
        <dbReference type="RuleBase" id="RU000394"/>
    </source>
</evidence>
<feature type="binding site" evidence="9">
    <location>
        <begin position="86"/>
        <end position="93"/>
    </location>
    <ligand>
        <name>ATP</name>
        <dbReference type="ChEBI" id="CHEBI:30616"/>
    </ligand>
</feature>
<keyword evidence="3 10" id="KW-0493">Microtubule</keyword>
<feature type="coiled-coil region" evidence="11">
    <location>
        <begin position="559"/>
        <end position="635"/>
    </location>
</feature>
<organism evidence="13 14">
    <name type="scientific">Salmo trutta</name>
    <name type="common">Brown trout</name>
    <dbReference type="NCBI Taxonomy" id="8032"/>
    <lineage>
        <taxon>Eukaryota</taxon>
        <taxon>Metazoa</taxon>
        <taxon>Chordata</taxon>
        <taxon>Craniata</taxon>
        <taxon>Vertebrata</taxon>
        <taxon>Euteleostomi</taxon>
        <taxon>Actinopterygii</taxon>
        <taxon>Neopterygii</taxon>
        <taxon>Teleostei</taxon>
        <taxon>Protacanthopterygii</taxon>
        <taxon>Salmoniformes</taxon>
        <taxon>Salmonidae</taxon>
        <taxon>Salmoninae</taxon>
        <taxon>Salmo</taxon>
    </lineage>
</organism>
<evidence type="ECO:0000256" key="9">
    <source>
        <dbReference type="PROSITE-ProRule" id="PRU00283"/>
    </source>
</evidence>
<dbReference type="Gene3D" id="6.10.250.1590">
    <property type="match status" value="1"/>
</dbReference>
<dbReference type="CDD" id="cd01369">
    <property type="entry name" value="KISc_KHC_KIF5"/>
    <property type="match status" value="1"/>
</dbReference>
<dbReference type="CDD" id="cd23649">
    <property type="entry name" value="Khc_CBD_cc"/>
    <property type="match status" value="1"/>
</dbReference>
<evidence type="ECO:0000256" key="7">
    <source>
        <dbReference type="ARBA" id="ARBA00023175"/>
    </source>
</evidence>
<evidence type="ECO:0000256" key="5">
    <source>
        <dbReference type="ARBA" id="ARBA00022840"/>
    </source>
</evidence>
<dbReference type="GO" id="GO:0048489">
    <property type="term" value="P:synaptic vesicle transport"/>
    <property type="evidence" value="ECO:0007669"/>
    <property type="project" value="UniProtKB-ARBA"/>
</dbReference>
<keyword evidence="7 9" id="KW-0505">Motor protein</keyword>
<dbReference type="GO" id="GO:0008017">
    <property type="term" value="F:microtubule binding"/>
    <property type="evidence" value="ECO:0007669"/>
    <property type="project" value="InterPro"/>
</dbReference>
<dbReference type="InterPro" id="IPR019821">
    <property type="entry name" value="Kinesin_motor_CS"/>
</dbReference>
<dbReference type="GO" id="GO:0032991">
    <property type="term" value="C:protein-containing complex"/>
    <property type="evidence" value="ECO:0007669"/>
    <property type="project" value="UniProtKB-ARBA"/>
</dbReference>
<dbReference type="FunFam" id="3.40.850.10:FF:000067">
    <property type="entry name" value="Kinesin-like protein"/>
    <property type="match status" value="1"/>
</dbReference>
<dbReference type="GO" id="GO:0098957">
    <property type="term" value="P:anterograde axonal transport of mitochondrion"/>
    <property type="evidence" value="ECO:0007669"/>
    <property type="project" value="UniProtKB-ARBA"/>
</dbReference>
<keyword evidence="4 9" id="KW-0547">Nucleotide-binding</keyword>
<proteinExistence type="inferred from homology"/>
<comment type="subcellular location">
    <subcellularLocation>
        <location evidence="1">Cytoplasm</location>
        <location evidence="1">Cytoskeleton</location>
    </subcellularLocation>
</comment>
<dbReference type="InterPro" id="IPR027417">
    <property type="entry name" value="P-loop_NTPase"/>
</dbReference>
<keyword evidence="14" id="KW-1185">Reference proteome</keyword>
<keyword evidence="5 9" id="KW-0067">ATP-binding</keyword>
<keyword evidence="6 11" id="KW-0175">Coiled coil</keyword>
<dbReference type="PRINTS" id="PR00380">
    <property type="entry name" value="KINESINHEAVY"/>
</dbReference>
<dbReference type="PANTHER" id="PTHR47968">
    <property type="entry name" value="CENTROMERE PROTEIN E"/>
    <property type="match status" value="1"/>
</dbReference>
<evidence type="ECO:0000313" key="14">
    <source>
        <dbReference type="Proteomes" id="UP000472277"/>
    </source>
</evidence>
<protein>
    <recommendedName>
        <fullName evidence="10">Kinesin-like protein</fullName>
    </recommendedName>
</protein>
<evidence type="ECO:0000256" key="4">
    <source>
        <dbReference type="ARBA" id="ARBA00022741"/>
    </source>
</evidence>
<sequence>MADVTSECNIKVLCRFRPLNQSEILRGDQFIPKFQGDDSVNVGGRSYVFDRVFPTNTTQEQVYNACAKQIVKDVLGGYNGTIFAYGQTASGKTHTMEGKLHDPNQMGIIPRIAEDIFNHIFGMDENLEFHIKGCTERFVSSPDEVMDVIDEGKNNRHVAVTNMNEHSSRSHSIFLINIKQEHTETEQKLCGKLYLVDLAGSEKVSKTGAAGAVLDEAKNINKSLSALGNVISALAEGTKTHVPYRDSKMTRILQDSLGGNCRTTMFICCSPSSYNDAETKSTLMFGQRAKTIRNTASVNLELTADQWKRKYEKEKEKNKTMKETIQRLEAELNRWRNGENVPETERTTADVVRLESVEERSPMMILDNDTSSIVVRISEEERQKYEEEIRKLYKQLDDKDDEINLQCQLVEKLKEQMLDQDELLASSRGDGDKVQAELGRLQVESSCAKTEVKEVLQALEELAINYDQKSQEVEEKGLQNQLLADQLAQKMASLMELEAELSHMQEVSGQQRKRIADVLNGLMRDLSEFSTIVGNGEIKLPVEISGAIEEEFTVARLYISKIKSEVKSMVKRCRQLENLQLECHRKMEETGRELSSCQLLISQHEAKIRSLTEYMQSVELKKRMLEESHDSLSEELAKLQDPGNTPVHTLHPHFSQAGNVKKVPRQQGEESHRGLHHMQMARLRDEINEKQRIIDDLTESVSSELLEARELQTLHNLRKLFVQDLTSRVKKSSEMEPDDSGGSCTQKQKISFLENNLDQLTKVHKQLVRDNADLRCELPKLEKRLRSTAERVKALETALRDAKEGAMIDRRRYQQEVDRIKDAMRTKNNLRRPHAAQIAKPVRPKQLPVCSPTNPFYTHVSEPANTYSKALFQSAITEQTTVPNSQLSSVQTNM</sequence>
<evidence type="ECO:0000256" key="3">
    <source>
        <dbReference type="ARBA" id="ARBA00022701"/>
    </source>
</evidence>
<dbReference type="PANTHER" id="PTHR47968:SF36">
    <property type="entry name" value="KINESIN HEAVY CHAIN ISOFORM X1"/>
    <property type="match status" value="1"/>
</dbReference>
<feature type="domain" description="Kinesin motor" evidence="12">
    <location>
        <begin position="9"/>
        <end position="292"/>
    </location>
</feature>
<dbReference type="PROSITE" id="PS00411">
    <property type="entry name" value="KINESIN_MOTOR_1"/>
    <property type="match status" value="1"/>
</dbReference>
<dbReference type="SUPFAM" id="SSF52540">
    <property type="entry name" value="P-loop containing nucleoside triphosphate hydrolases"/>
    <property type="match status" value="1"/>
</dbReference>
<accession>A0A674EF03</accession>
<name>A0A674EF03_SALTR</name>
<comment type="similarity">
    <text evidence="9 10">Belongs to the TRAFAC class myosin-kinesin ATPase superfamily. Kinesin family.</text>
</comment>
<dbReference type="Gene3D" id="3.40.850.10">
    <property type="entry name" value="Kinesin motor domain"/>
    <property type="match status" value="2"/>
</dbReference>
<dbReference type="GO" id="GO:0030951">
    <property type="term" value="P:establishment or maintenance of microtubule cytoskeleton polarity"/>
    <property type="evidence" value="ECO:0007669"/>
    <property type="project" value="UniProtKB-ARBA"/>
</dbReference>
<feature type="coiled-coil region" evidence="11">
    <location>
        <begin position="375"/>
        <end position="402"/>
    </location>
</feature>
<feature type="coiled-coil region" evidence="11">
    <location>
        <begin position="452"/>
        <end position="507"/>
    </location>
</feature>
<keyword evidence="8" id="KW-0206">Cytoskeleton</keyword>
<dbReference type="PROSITE" id="PS50067">
    <property type="entry name" value="KINESIN_MOTOR_2"/>
    <property type="match status" value="1"/>
</dbReference>
<dbReference type="InterPro" id="IPR001752">
    <property type="entry name" value="Kinesin_motor_dom"/>
</dbReference>
<evidence type="ECO:0000259" key="12">
    <source>
        <dbReference type="PROSITE" id="PS50067"/>
    </source>
</evidence>
<keyword evidence="2" id="KW-0963">Cytoplasm</keyword>
<dbReference type="GO" id="GO:0005874">
    <property type="term" value="C:microtubule"/>
    <property type="evidence" value="ECO:0007669"/>
    <property type="project" value="UniProtKB-KW"/>
</dbReference>
<gene>
    <name evidence="13" type="primary">KIF5A</name>
    <name evidence="13" type="synonym">LOC115168345</name>
</gene>
<evidence type="ECO:0000256" key="8">
    <source>
        <dbReference type="ARBA" id="ARBA00023212"/>
    </source>
</evidence>
<evidence type="ECO:0000313" key="13">
    <source>
        <dbReference type="Ensembl" id="ENSSTUP00000106968.1"/>
    </source>
</evidence>
<dbReference type="GO" id="GO:0007097">
    <property type="term" value="P:nuclear migration"/>
    <property type="evidence" value="ECO:0007669"/>
    <property type="project" value="UniProtKB-ARBA"/>
</dbReference>
<dbReference type="Pfam" id="PF00225">
    <property type="entry name" value="Kinesin"/>
    <property type="match status" value="1"/>
</dbReference>
<dbReference type="InterPro" id="IPR036961">
    <property type="entry name" value="Kinesin_motor_dom_sf"/>
</dbReference>
<dbReference type="SMART" id="SM00129">
    <property type="entry name" value="KISc"/>
    <property type="match status" value="1"/>
</dbReference>
<dbReference type="GeneTree" id="ENSGT00940000159439"/>
<dbReference type="GO" id="GO:0003777">
    <property type="term" value="F:microtubule motor activity"/>
    <property type="evidence" value="ECO:0007669"/>
    <property type="project" value="InterPro"/>
</dbReference>
<evidence type="ECO:0000256" key="6">
    <source>
        <dbReference type="ARBA" id="ARBA00023054"/>
    </source>
</evidence>
<dbReference type="GO" id="GO:1904115">
    <property type="term" value="C:axon cytoplasm"/>
    <property type="evidence" value="ECO:0007669"/>
    <property type="project" value="GOC"/>
</dbReference>
<feature type="coiled-coil region" evidence="11">
    <location>
        <begin position="750"/>
        <end position="830"/>
    </location>
</feature>
<dbReference type="GO" id="GO:0005524">
    <property type="term" value="F:ATP binding"/>
    <property type="evidence" value="ECO:0007669"/>
    <property type="project" value="UniProtKB-UniRule"/>
</dbReference>
<feature type="coiled-coil region" evidence="11">
    <location>
        <begin position="297"/>
        <end position="338"/>
    </location>
</feature>
<dbReference type="AlphaFoldDB" id="A0A674EF03"/>
<dbReference type="GO" id="GO:0007292">
    <property type="term" value="P:female gamete generation"/>
    <property type="evidence" value="ECO:0007669"/>
    <property type="project" value="UniProtKB-ARBA"/>
</dbReference>
<dbReference type="InterPro" id="IPR027640">
    <property type="entry name" value="Kinesin-like_fam"/>
</dbReference>
<reference evidence="13" key="1">
    <citation type="submission" date="2025-08" db="UniProtKB">
        <authorList>
            <consortium name="Ensembl"/>
        </authorList>
    </citation>
    <scope>IDENTIFICATION</scope>
</reference>
<reference evidence="13" key="2">
    <citation type="submission" date="2025-09" db="UniProtKB">
        <authorList>
            <consortium name="Ensembl"/>
        </authorList>
    </citation>
    <scope>IDENTIFICATION</scope>
</reference>
<dbReference type="InterPro" id="IPR059182">
    <property type="entry name" value="Khc_C"/>
</dbReference>
<evidence type="ECO:0000256" key="2">
    <source>
        <dbReference type="ARBA" id="ARBA00022490"/>
    </source>
</evidence>
<evidence type="ECO:0000256" key="1">
    <source>
        <dbReference type="ARBA" id="ARBA00004245"/>
    </source>
</evidence>
<dbReference type="Ensembl" id="ENSSTUT00000114624.1">
    <property type="protein sequence ID" value="ENSSTUP00000106968.1"/>
    <property type="gene ID" value="ENSSTUG00000047516.1"/>
</dbReference>
<dbReference type="Proteomes" id="UP000472277">
    <property type="component" value="Chromosome 30"/>
</dbReference>